<name>A0A1H0FF66_9SPHI</name>
<accession>A0A1H0FF66</accession>
<proteinExistence type="predicted"/>
<keyword evidence="2" id="KW-1185">Reference proteome</keyword>
<organism evidence="1 2">
    <name type="scientific">Pedobacter steynii</name>
    <dbReference type="NCBI Taxonomy" id="430522"/>
    <lineage>
        <taxon>Bacteria</taxon>
        <taxon>Pseudomonadati</taxon>
        <taxon>Bacteroidota</taxon>
        <taxon>Sphingobacteriia</taxon>
        <taxon>Sphingobacteriales</taxon>
        <taxon>Sphingobacteriaceae</taxon>
        <taxon>Pedobacter</taxon>
    </lineage>
</organism>
<dbReference type="EMBL" id="FNGY01000010">
    <property type="protein sequence ID" value="SDN93300.1"/>
    <property type="molecule type" value="Genomic_DNA"/>
</dbReference>
<dbReference type="Proteomes" id="UP000183200">
    <property type="component" value="Unassembled WGS sequence"/>
</dbReference>
<evidence type="ECO:0000313" key="1">
    <source>
        <dbReference type="EMBL" id="SDN93300.1"/>
    </source>
</evidence>
<sequence>MRFVDPTGMKGESTHTDMFGNVLAIYNDGDLGVYRHKNAWNKEDVDKKYYSISGPSAGGQKMGETWTPFGFADFDYFQKNGVGRYGSVKVADRAKIDFNSSWAQNRVKEVLEDSPSAYQYSKLAGGGQTWDIKAHAPLKNSSYGSLLWGKFASAKDAGNIAAGIVAESSNFPTIGIDYGFGVYNQAGNNEKAAVFMGIRDIFTTIMTPQAGLFQFLRTAFTGEDKLTRDGINAGKKIFR</sequence>
<evidence type="ECO:0000313" key="2">
    <source>
        <dbReference type="Proteomes" id="UP000183200"/>
    </source>
</evidence>
<protein>
    <submittedName>
        <fullName evidence="1">Uncharacterized protein</fullName>
    </submittedName>
</protein>
<gene>
    <name evidence="1" type="ORF">SAMN05421820_110162</name>
</gene>
<reference evidence="2" key="1">
    <citation type="submission" date="2016-10" db="EMBL/GenBank/DDBJ databases">
        <authorList>
            <person name="Varghese N."/>
            <person name="Submissions S."/>
        </authorList>
    </citation>
    <scope>NUCLEOTIDE SEQUENCE [LARGE SCALE GENOMIC DNA]</scope>
    <source>
        <strain evidence="2">DSM 19110</strain>
    </source>
</reference>
<dbReference type="AlphaFoldDB" id="A0A1H0FF66"/>